<evidence type="ECO:0000313" key="2">
    <source>
        <dbReference type="EMBL" id="MBE9463544.1"/>
    </source>
</evidence>
<reference evidence="3" key="1">
    <citation type="submission" date="2023-07" db="EMBL/GenBank/DDBJ databases">
        <title>Dyadobacter sp. nov 'subterranea' isolated from contaminted grondwater.</title>
        <authorList>
            <person name="Szabo I."/>
            <person name="Al-Omari J."/>
            <person name="Szerdahelyi S.G."/>
            <person name="Rado J."/>
        </authorList>
    </citation>
    <scope>NUCLEOTIDE SEQUENCE [LARGE SCALE GENOMIC DNA]</scope>
    <source>
        <strain evidence="3">UP-52</strain>
    </source>
</reference>
<organism evidence="2 3">
    <name type="scientific">Dyadobacter subterraneus</name>
    <dbReference type="NCBI Taxonomy" id="2773304"/>
    <lineage>
        <taxon>Bacteria</taxon>
        <taxon>Pseudomonadati</taxon>
        <taxon>Bacteroidota</taxon>
        <taxon>Cytophagia</taxon>
        <taxon>Cytophagales</taxon>
        <taxon>Spirosomataceae</taxon>
        <taxon>Dyadobacter</taxon>
    </lineage>
</organism>
<proteinExistence type="predicted"/>
<dbReference type="Gene3D" id="3.40.50.720">
    <property type="entry name" value="NAD(P)-binding Rossmann-like Domain"/>
    <property type="match status" value="1"/>
</dbReference>
<sequence>MKAAVMNPQDGILKYTAWAEPVVSSSDEVMMEVKAAAIKNVDRSIASGSHYSAETGNAPKARIIGSDGVGFLEDGTRVYAISMDGMIAEKAVIEKSRMVVLPDNLDFLTAAALPNAVIGAAMGLRFKADLQPGETVLINGATGVTGRMAVQIARHCGAKKIIATGRNPESLKALLELGADEVISLQQSDDSLLAQLQTIHNQTPFDVVIDYLWGHSAELILSSLKKQGSFTPKTRFVSVGSVSGDLLQLSASTLRSVDLHLTGSGLGSLTRQHLGKLFSEILPEMFQLAADGKLIIDTVTVSLDQIESVYDLAVANGKRLVVEIK</sequence>
<evidence type="ECO:0000259" key="1">
    <source>
        <dbReference type="SMART" id="SM00829"/>
    </source>
</evidence>
<accession>A0ABR9WDI0</accession>
<dbReference type="PANTHER" id="PTHR43677">
    <property type="entry name" value="SHORT-CHAIN DEHYDROGENASE/REDUCTASE"/>
    <property type="match status" value="1"/>
</dbReference>
<dbReference type="EMBL" id="JACYGY010000001">
    <property type="protein sequence ID" value="MBE9463544.1"/>
    <property type="molecule type" value="Genomic_DNA"/>
</dbReference>
<evidence type="ECO:0000313" key="3">
    <source>
        <dbReference type="Proteomes" id="UP000634134"/>
    </source>
</evidence>
<dbReference type="Gene3D" id="3.90.180.10">
    <property type="entry name" value="Medium-chain alcohol dehydrogenases, catalytic domain"/>
    <property type="match status" value="1"/>
</dbReference>
<dbReference type="InterPro" id="IPR020843">
    <property type="entry name" value="ER"/>
</dbReference>
<dbReference type="InterPro" id="IPR051397">
    <property type="entry name" value="Zn-ADH-like_protein"/>
</dbReference>
<comment type="caution">
    <text evidence="2">The sequence shown here is derived from an EMBL/GenBank/DDBJ whole genome shotgun (WGS) entry which is preliminary data.</text>
</comment>
<name>A0ABR9WDI0_9BACT</name>
<dbReference type="Pfam" id="PF00107">
    <property type="entry name" value="ADH_zinc_N"/>
    <property type="match status" value="1"/>
</dbReference>
<dbReference type="Proteomes" id="UP000634134">
    <property type="component" value="Unassembled WGS sequence"/>
</dbReference>
<protein>
    <submittedName>
        <fullName evidence="2">Zinc-binding alcohol dehydrogenase family protein</fullName>
    </submittedName>
</protein>
<keyword evidence="3" id="KW-1185">Reference proteome</keyword>
<gene>
    <name evidence="2" type="ORF">IEE83_16780</name>
</gene>
<dbReference type="InterPro" id="IPR013149">
    <property type="entry name" value="ADH-like_C"/>
</dbReference>
<dbReference type="RefSeq" id="WP_194121668.1">
    <property type="nucleotide sequence ID" value="NZ_JACYGY010000001.1"/>
</dbReference>
<dbReference type="SMART" id="SM00829">
    <property type="entry name" value="PKS_ER"/>
    <property type="match status" value="1"/>
</dbReference>
<dbReference type="SUPFAM" id="SSF50129">
    <property type="entry name" value="GroES-like"/>
    <property type="match status" value="1"/>
</dbReference>
<dbReference type="InterPro" id="IPR011032">
    <property type="entry name" value="GroES-like_sf"/>
</dbReference>
<dbReference type="PANTHER" id="PTHR43677:SF11">
    <property type="entry name" value="ZINC-CONTAINING ALCOHOL DEHYDROGENASE"/>
    <property type="match status" value="1"/>
</dbReference>
<dbReference type="InterPro" id="IPR036291">
    <property type="entry name" value="NAD(P)-bd_dom_sf"/>
</dbReference>
<feature type="domain" description="Enoyl reductase (ER)" evidence="1">
    <location>
        <begin position="11"/>
        <end position="322"/>
    </location>
</feature>
<dbReference type="SUPFAM" id="SSF51735">
    <property type="entry name" value="NAD(P)-binding Rossmann-fold domains"/>
    <property type="match status" value="1"/>
</dbReference>